<gene>
    <name evidence="1" type="ORF">HNY73_013788</name>
</gene>
<dbReference type="EMBL" id="JABXBU010002072">
    <property type="protein sequence ID" value="KAF8776845.1"/>
    <property type="molecule type" value="Genomic_DNA"/>
</dbReference>
<dbReference type="Proteomes" id="UP000807504">
    <property type="component" value="Unassembled WGS sequence"/>
</dbReference>
<proteinExistence type="predicted"/>
<accession>A0A8T0ER43</accession>
<dbReference type="AlphaFoldDB" id="A0A8T0ER43"/>
<reference evidence="1" key="2">
    <citation type="submission" date="2020-06" db="EMBL/GenBank/DDBJ databases">
        <authorList>
            <person name="Sheffer M."/>
        </authorList>
    </citation>
    <scope>NUCLEOTIDE SEQUENCE</scope>
</reference>
<evidence type="ECO:0000313" key="1">
    <source>
        <dbReference type="EMBL" id="KAF8776845.1"/>
    </source>
</evidence>
<protein>
    <submittedName>
        <fullName evidence="1">Uncharacterized protein</fullName>
    </submittedName>
</protein>
<comment type="caution">
    <text evidence="1">The sequence shown here is derived from an EMBL/GenBank/DDBJ whole genome shotgun (WGS) entry which is preliminary data.</text>
</comment>
<organism evidence="1 2">
    <name type="scientific">Argiope bruennichi</name>
    <name type="common">Wasp spider</name>
    <name type="synonym">Aranea bruennichi</name>
    <dbReference type="NCBI Taxonomy" id="94029"/>
    <lineage>
        <taxon>Eukaryota</taxon>
        <taxon>Metazoa</taxon>
        <taxon>Ecdysozoa</taxon>
        <taxon>Arthropoda</taxon>
        <taxon>Chelicerata</taxon>
        <taxon>Arachnida</taxon>
        <taxon>Araneae</taxon>
        <taxon>Araneomorphae</taxon>
        <taxon>Entelegynae</taxon>
        <taxon>Araneoidea</taxon>
        <taxon>Araneidae</taxon>
        <taxon>Argiope</taxon>
    </lineage>
</organism>
<name>A0A8T0ER43_ARGBR</name>
<sequence length="85" mass="9421">MLKVVGLQRRMSKYEAIEKPSNSIEGESSNVRPEINRRVALRKHAESVMRGVSTTIRGAASSSYRFVGQLGGILQVLPTARSEYN</sequence>
<reference evidence="1" key="1">
    <citation type="journal article" date="2020" name="bioRxiv">
        <title>Chromosome-level reference genome of the European wasp spider Argiope bruennichi: a resource for studies on range expansion and evolutionary adaptation.</title>
        <authorList>
            <person name="Sheffer M.M."/>
            <person name="Hoppe A."/>
            <person name="Krehenwinkel H."/>
            <person name="Uhl G."/>
            <person name="Kuss A.W."/>
            <person name="Jensen L."/>
            <person name="Jensen C."/>
            <person name="Gillespie R.G."/>
            <person name="Hoff K.J."/>
            <person name="Prost S."/>
        </authorList>
    </citation>
    <scope>NUCLEOTIDE SEQUENCE</scope>
</reference>
<evidence type="ECO:0000313" key="2">
    <source>
        <dbReference type="Proteomes" id="UP000807504"/>
    </source>
</evidence>
<keyword evidence="2" id="KW-1185">Reference proteome</keyword>